<sequence>MQCSYKGYGGLMKAGTTDQQNAHTGGCGGRTKRVLFSPPWTYGKCPVDWCWLSVFLELLKTALMERIPDHRSAGLWWSLLSSGGGHGSLGCDFFVSVGAAVDQSVMQSTATSGPCIIFLVISFITHHSWRRRRLFLWLGLVVNRWVICGGPLGGVEDQFLPLFWSAVDHVFRNYIAHLVG</sequence>
<accession>A0A2N9H8Y7</accession>
<evidence type="ECO:0000313" key="1">
    <source>
        <dbReference type="EMBL" id="SPD08141.1"/>
    </source>
</evidence>
<dbReference type="AlphaFoldDB" id="A0A2N9H8Y7"/>
<name>A0A2N9H8Y7_FAGSY</name>
<dbReference type="EMBL" id="OIVN01003004">
    <property type="protein sequence ID" value="SPD08141.1"/>
    <property type="molecule type" value="Genomic_DNA"/>
</dbReference>
<reference evidence="1" key="1">
    <citation type="submission" date="2018-02" db="EMBL/GenBank/DDBJ databases">
        <authorList>
            <person name="Cohen D.B."/>
            <person name="Kent A.D."/>
        </authorList>
    </citation>
    <scope>NUCLEOTIDE SEQUENCE</scope>
</reference>
<gene>
    <name evidence="1" type="ORF">FSB_LOCUS36023</name>
</gene>
<protein>
    <submittedName>
        <fullName evidence="1">Uncharacterized protein</fullName>
    </submittedName>
</protein>
<organism evidence="1">
    <name type="scientific">Fagus sylvatica</name>
    <name type="common">Beechnut</name>
    <dbReference type="NCBI Taxonomy" id="28930"/>
    <lineage>
        <taxon>Eukaryota</taxon>
        <taxon>Viridiplantae</taxon>
        <taxon>Streptophyta</taxon>
        <taxon>Embryophyta</taxon>
        <taxon>Tracheophyta</taxon>
        <taxon>Spermatophyta</taxon>
        <taxon>Magnoliopsida</taxon>
        <taxon>eudicotyledons</taxon>
        <taxon>Gunneridae</taxon>
        <taxon>Pentapetalae</taxon>
        <taxon>rosids</taxon>
        <taxon>fabids</taxon>
        <taxon>Fagales</taxon>
        <taxon>Fagaceae</taxon>
        <taxon>Fagus</taxon>
    </lineage>
</organism>
<proteinExistence type="predicted"/>